<dbReference type="AlphaFoldDB" id="A0A511NAW9"/>
<dbReference type="RefSeq" id="WP_146890605.1">
    <property type="nucleotide sequence ID" value="NZ_BJXB01000039.1"/>
</dbReference>
<keyword evidence="2" id="KW-1185">Reference proteome</keyword>
<reference evidence="1 2" key="1">
    <citation type="submission" date="2019-07" db="EMBL/GenBank/DDBJ databases">
        <title>Whole genome shotgun sequence of Deinococcus cellulosilyticus NBRC 106333.</title>
        <authorList>
            <person name="Hosoyama A."/>
            <person name="Uohara A."/>
            <person name="Ohji S."/>
            <person name="Ichikawa N."/>
        </authorList>
    </citation>
    <scope>NUCLEOTIDE SEQUENCE [LARGE SCALE GENOMIC DNA]</scope>
    <source>
        <strain evidence="1 2">NBRC 106333</strain>
    </source>
</reference>
<sequence>MIETREQKLMNLKRDLCQLYSLLELDSPTLKHEMRDLGRSIEYGVRYITEDYNYKTTPILDGLRARIPLGEPITLMLYSGQEEDRHERIHQCVIQQITGYCEGCERITFEVVRRRCRKPERKYYHAFRGQGLTIWRGYVDPARTSAKPLYDFEKS</sequence>
<accession>A0A511NAW9</accession>
<gene>
    <name evidence="1" type="ORF">DC3_52930</name>
</gene>
<name>A0A511NAW9_DEIC1</name>
<dbReference type="EMBL" id="BJXB01000039">
    <property type="protein sequence ID" value="GEM49658.1"/>
    <property type="molecule type" value="Genomic_DNA"/>
</dbReference>
<proteinExistence type="predicted"/>
<organism evidence="1 2">
    <name type="scientific">Deinococcus cellulosilyticus (strain DSM 18568 / NBRC 106333 / KACC 11606 / 5516J-15)</name>
    <dbReference type="NCBI Taxonomy" id="1223518"/>
    <lineage>
        <taxon>Bacteria</taxon>
        <taxon>Thermotogati</taxon>
        <taxon>Deinococcota</taxon>
        <taxon>Deinococci</taxon>
        <taxon>Deinococcales</taxon>
        <taxon>Deinococcaceae</taxon>
        <taxon>Deinococcus</taxon>
    </lineage>
</organism>
<evidence type="ECO:0000313" key="1">
    <source>
        <dbReference type="EMBL" id="GEM49658.1"/>
    </source>
</evidence>
<evidence type="ECO:0000313" key="2">
    <source>
        <dbReference type="Proteomes" id="UP000321306"/>
    </source>
</evidence>
<comment type="caution">
    <text evidence="1">The sequence shown here is derived from an EMBL/GenBank/DDBJ whole genome shotgun (WGS) entry which is preliminary data.</text>
</comment>
<dbReference type="OrthoDB" id="64698at2"/>
<protein>
    <submittedName>
        <fullName evidence="1">Uncharacterized protein</fullName>
    </submittedName>
</protein>
<dbReference type="Proteomes" id="UP000321306">
    <property type="component" value="Unassembled WGS sequence"/>
</dbReference>